<dbReference type="OrthoDB" id="9958025at2"/>
<dbReference type="Pfam" id="PF23886">
    <property type="entry name" value="DUF7239"/>
    <property type="match status" value="1"/>
</dbReference>
<dbReference type="GeneID" id="45765876"/>
<gene>
    <name evidence="1" type="ORF">AN908_26895</name>
    <name evidence="2" type="ORF">AN912_25070</name>
</gene>
<evidence type="ECO:0000313" key="4">
    <source>
        <dbReference type="Proteomes" id="UP000037962"/>
    </source>
</evidence>
<dbReference type="EMBL" id="LJFS01000045">
    <property type="protein sequence ID" value="KPG26495.1"/>
    <property type="molecule type" value="Genomic_DNA"/>
</dbReference>
<dbReference type="KEGG" id="miz:BAB75_18580"/>
<evidence type="ECO:0000313" key="3">
    <source>
        <dbReference type="Proteomes" id="UP000037843"/>
    </source>
</evidence>
<keyword evidence="4" id="KW-1185">Reference proteome</keyword>
<organism evidence="1 3">
    <name type="scientific">Mycobacteroides immunogenum</name>
    <dbReference type="NCBI Taxonomy" id="83262"/>
    <lineage>
        <taxon>Bacteria</taxon>
        <taxon>Bacillati</taxon>
        <taxon>Actinomycetota</taxon>
        <taxon>Actinomycetes</taxon>
        <taxon>Mycobacteriales</taxon>
        <taxon>Mycobacteriaceae</taxon>
        <taxon>Mycobacteroides</taxon>
    </lineage>
</organism>
<sequence length="117" mass="13124">MADIDPREPKLPAWAREQLAKARNRAGDAERKLDAHLVTITKSRIWYGNYDNPIYIPEAHGYQTVYFSPSGGESSFDQIGVTIRDGAIEIQGGHSVALELQSSNFFRVCLADSRRSR</sequence>
<dbReference type="EMBL" id="LJFO01000024">
    <property type="protein sequence ID" value="KPG02936.1"/>
    <property type="molecule type" value="Genomic_DNA"/>
</dbReference>
<name>A0A7V8LJQ9_9MYCO</name>
<dbReference type="AlphaFoldDB" id="A0A7V8LJQ9"/>
<reference evidence="3 4" key="1">
    <citation type="submission" date="2015-09" db="EMBL/GenBank/DDBJ databases">
        <title>Genome Sequences of Mycobacterium immunogenum Isolates, Recuperated from a Chloraminated Drinking Water Distribution System Simulator Subjected to Episodes of Nitrification.</title>
        <authorList>
            <person name="Gomez-Alvarez V."/>
            <person name="Revetta R.P."/>
        </authorList>
    </citation>
    <scope>NUCLEOTIDE SEQUENCE [LARGE SCALE GENOMIC DNA]</scope>
    <source>
        <strain evidence="1 3">H008</strain>
        <strain evidence="2 4">H076</strain>
    </source>
</reference>
<dbReference type="RefSeq" id="WP_043077906.1">
    <property type="nucleotide sequence ID" value="NZ_CP011530.1"/>
</dbReference>
<dbReference type="InterPro" id="IPR055663">
    <property type="entry name" value="DUF7239"/>
</dbReference>
<dbReference type="Proteomes" id="UP000037962">
    <property type="component" value="Unassembled WGS sequence"/>
</dbReference>
<evidence type="ECO:0000313" key="2">
    <source>
        <dbReference type="EMBL" id="KPG26495.1"/>
    </source>
</evidence>
<accession>A0A7V8LJQ9</accession>
<dbReference type="Proteomes" id="UP000037843">
    <property type="component" value="Unassembled WGS sequence"/>
</dbReference>
<evidence type="ECO:0000313" key="1">
    <source>
        <dbReference type="EMBL" id="KPG02936.1"/>
    </source>
</evidence>
<protein>
    <submittedName>
        <fullName evidence="1">Uncharacterized protein</fullName>
    </submittedName>
</protein>
<comment type="caution">
    <text evidence="1">The sequence shown here is derived from an EMBL/GenBank/DDBJ whole genome shotgun (WGS) entry which is preliminary data.</text>
</comment>
<proteinExistence type="predicted"/>